<evidence type="ECO:0000256" key="11">
    <source>
        <dbReference type="ARBA" id="ARBA00048741"/>
    </source>
</evidence>
<dbReference type="GO" id="GO:0005524">
    <property type="term" value="F:ATP binding"/>
    <property type="evidence" value="ECO:0007669"/>
    <property type="project" value="UniProtKB-KW"/>
</dbReference>
<evidence type="ECO:0000256" key="3">
    <source>
        <dbReference type="ARBA" id="ARBA00021389"/>
    </source>
</evidence>
<dbReference type="OrthoDB" id="409189at2759"/>
<feature type="domain" description="Glutamine amidotransferase type-2" evidence="16">
    <location>
        <begin position="2"/>
        <end position="191"/>
    </location>
</feature>
<dbReference type="UniPathway" id="UPA00134">
    <property type="reaction ID" value="UER00195"/>
</dbReference>
<name>A0A3M7PE85_BRAPC</name>
<dbReference type="CDD" id="cd01991">
    <property type="entry name" value="Asn_synthase_B_C"/>
    <property type="match status" value="1"/>
</dbReference>
<comment type="catalytic activity">
    <reaction evidence="11">
        <text>L-aspartate + L-glutamine + ATP + H2O = L-asparagine + L-glutamate + AMP + diphosphate + H(+)</text>
        <dbReference type="Rhea" id="RHEA:12228"/>
        <dbReference type="ChEBI" id="CHEBI:15377"/>
        <dbReference type="ChEBI" id="CHEBI:15378"/>
        <dbReference type="ChEBI" id="CHEBI:29985"/>
        <dbReference type="ChEBI" id="CHEBI:29991"/>
        <dbReference type="ChEBI" id="CHEBI:30616"/>
        <dbReference type="ChEBI" id="CHEBI:33019"/>
        <dbReference type="ChEBI" id="CHEBI:58048"/>
        <dbReference type="ChEBI" id="CHEBI:58359"/>
        <dbReference type="ChEBI" id="CHEBI:456215"/>
        <dbReference type="EC" id="6.3.5.4"/>
    </reaction>
</comment>
<evidence type="ECO:0000256" key="4">
    <source>
        <dbReference type="ARBA" id="ARBA00022598"/>
    </source>
</evidence>
<dbReference type="InterPro" id="IPR029055">
    <property type="entry name" value="Ntn_hydrolases_N"/>
</dbReference>
<dbReference type="PROSITE" id="PS51278">
    <property type="entry name" value="GATASE_TYPE_2"/>
    <property type="match status" value="1"/>
</dbReference>
<dbReference type="Proteomes" id="UP000276133">
    <property type="component" value="Unassembled WGS sequence"/>
</dbReference>
<dbReference type="InterPro" id="IPR017932">
    <property type="entry name" value="GATase_2_dom"/>
</dbReference>
<feature type="binding site" evidence="14">
    <location>
        <begin position="360"/>
        <end position="361"/>
    </location>
    <ligand>
        <name>ATP</name>
        <dbReference type="ChEBI" id="CHEBI:30616"/>
    </ligand>
</feature>
<proteinExistence type="predicted"/>
<evidence type="ECO:0000313" key="18">
    <source>
        <dbReference type="Proteomes" id="UP000276133"/>
    </source>
</evidence>
<accession>A0A3M7PE85</accession>
<feature type="active site" description="For GATase activity" evidence="13">
    <location>
        <position position="2"/>
    </location>
</feature>
<organism evidence="17 18">
    <name type="scientific">Brachionus plicatilis</name>
    <name type="common">Marine rotifer</name>
    <name type="synonym">Brachionus muelleri</name>
    <dbReference type="NCBI Taxonomy" id="10195"/>
    <lineage>
        <taxon>Eukaryota</taxon>
        <taxon>Metazoa</taxon>
        <taxon>Spiralia</taxon>
        <taxon>Gnathifera</taxon>
        <taxon>Rotifera</taxon>
        <taxon>Eurotatoria</taxon>
        <taxon>Monogononta</taxon>
        <taxon>Pseudotrocha</taxon>
        <taxon>Ploima</taxon>
        <taxon>Brachionidae</taxon>
        <taxon>Brachionus</taxon>
    </lineage>
</organism>
<dbReference type="EMBL" id="REGN01011435">
    <property type="protein sequence ID" value="RMZ97401.1"/>
    <property type="molecule type" value="Genomic_DNA"/>
</dbReference>
<evidence type="ECO:0000256" key="6">
    <source>
        <dbReference type="ARBA" id="ARBA00022741"/>
    </source>
</evidence>
<evidence type="ECO:0000256" key="8">
    <source>
        <dbReference type="ARBA" id="ARBA00022888"/>
    </source>
</evidence>
<evidence type="ECO:0000256" key="12">
    <source>
        <dbReference type="PIRNR" id="PIRNR001589"/>
    </source>
</evidence>
<dbReference type="GO" id="GO:0005829">
    <property type="term" value="C:cytosol"/>
    <property type="evidence" value="ECO:0007669"/>
    <property type="project" value="TreeGrafter"/>
</dbReference>
<feature type="binding site" evidence="14">
    <location>
        <position position="284"/>
    </location>
    <ligand>
        <name>ATP</name>
        <dbReference type="ChEBI" id="CHEBI:30616"/>
    </ligand>
</feature>
<feature type="binding site" evidence="14">
    <location>
        <position position="252"/>
    </location>
    <ligand>
        <name>ATP</name>
        <dbReference type="ChEBI" id="CHEBI:30616"/>
    </ligand>
</feature>
<keyword evidence="18" id="KW-1185">Reference proteome</keyword>
<dbReference type="NCBIfam" id="TIGR01536">
    <property type="entry name" value="asn_synth_AEB"/>
    <property type="match status" value="1"/>
</dbReference>
<dbReference type="PANTHER" id="PTHR11772:SF23">
    <property type="entry name" value="ASPARAGINE SYNTHETASE [GLUTAMINE-HYDROLYZING]"/>
    <property type="match status" value="1"/>
</dbReference>
<comment type="caution">
    <text evidence="17">The sequence shown here is derived from an EMBL/GenBank/DDBJ whole genome shotgun (WGS) entry which is preliminary data.</text>
</comment>
<evidence type="ECO:0000256" key="10">
    <source>
        <dbReference type="ARBA" id="ARBA00030234"/>
    </source>
</evidence>
<keyword evidence="6 12" id="KW-0547">Nucleotide-binding</keyword>
<dbReference type="Pfam" id="PF13537">
    <property type="entry name" value="GATase_7"/>
    <property type="match status" value="1"/>
</dbReference>
<evidence type="ECO:0000256" key="15">
    <source>
        <dbReference type="PIRSR" id="PIRSR001589-3"/>
    </source>
</evidence>
<dbReference type="Gene3D" id="3.40.50.620">
    <property type="entry name" value="HUPs"/>
    <property type="match status" value="1"/>
</dbReference>
<dbReference type="SUPFAM" id="SSF56235">
    <property type="entry name" value="N-terminal nucleophile aminohydrolases (Ntn hydrolases)"/>
    <property type="match status" value="1"/>
</dbReference>
<keyword evidence="4 17" id="KW-0436">Ligase</keyword>
<keyword evidence="9 13" id="KW-0315">Glutamine amidotransferase</keyword>
<evidence type="ECO:0000313" key="17">
    <source>
        <dbReference type="EMBL" id="RMZ97401.1"/>
    </source>
</evidence>
<dbReference type="SUPFAM" id="SSF52402">
    <property type="entry name" value="Adenine nucleotide alpha hydrolases-like"/>
    <property type="match status" value="1"/>
</dbReference>
<evidence type="ECO:0000256" key="2">
    <source>
        <dbReference type="ARBA" id="ARBA00012737"/>
    </source>
</evidence>
<dbReference type="PIRSF" id="PIRSF001589">
    <property type="entry name" value="Asn_synthetase_glu-h"/>
    <property type="match status" value="1"/>
</dbReference>
<dbReference type="AlphaFoldDB" id="A0A3M7PE85"/>
<dbReference type="CDD" id="cd00712">
    <property type="entry name" value="AsnB"/>
    <property type="match status" value="1"/>
</dbReference>
<dbReference type="Pfam" id="PF00733">
    <property type="entry name" value="Asn_synthase"/>
    <property type="match status" value="1"/>
</dbReference>
<dbReference type="InterPro" id="IPR033738">
    <property type="entry name" value="AsnB_N"/>
</dbReference>
<dbReference type="STRING" id="10195.A0A3M7PE85"/>
<keyword evidence="5 13" id="KW-0028">Amino-acid biosynthesis</keyword>
<feature type="binding site" evidence="14">
    <location>
        <position position="97"/>
    </location>
    <ligand>
        <name>L-glutamine</name>
        <dbReference type="ChEBI" id="CHEBI:58359"/>
    </ligand>
</feature>
<evidence type="ECO:0000256" key="1">
    <source>
        <dbReference type="ARBA" id="ARBA00005187"/>
    </source>
</evidence>
<dbReference type="InterPro" id="IPR001962">
    <property type="entry name" value="Asn_synthase"/>
</dbReference>
<protein>
    <recommendedName>
        <fullName evidence="3">Asparagine synthetase [glutamine-hydrolyzing]</fullName>
        <ecNumber evidence="2">6.3.5.4</ecNumber>
    </recommendedName>
    <alternativeName>
        <fullName evidence="10">Glutamine-dependent asparagine synthetase</fullName>
    </alternativeName>
</protein>
<dbReference type="InterPro" id="IPR006426">
    <property type="entry name" value="Asn_synth_AEB"/>
</dbReference>
<dbReference type="Gene3D" id="3.60.20.10">
    <property type="entry name" value="Glutamine Phosphoribosylpyrophosphate, subunit 1, domain 1"/>
    <property type="match status" value="1"/>
</dbReference>
<evidence type="ECO:0000256" key="9">
    <source>
        <dbReference type="ARBA" id="ARBA00022962"/>
    </source>
</evidence>
<evidence type="ECO:0000256" key="7">
    <source>
        <dbReference type="ARBA" id="ARBA00022840"/>
    </source>
</evidence>
<dbReference type="PANTHER" id="PTHR11772">
    <property type="entry name" value="ASPARAGINE SYNTHETASE"/>
    <property type="match status" value="1"/>
</dbReference>
<keyword evidence="7 12" id="KW-0067">ATP-binding</keyword>
<dbReference type="InterPro" id="IPR050795">
    <property type="entry name" value="Asn_Synthetase"/>
</dbReference>
<evidence type="ECO:0000256" key="5">
    <source>
        <dbReference type="ARBA" id="ARBA00022605"/>
    </source>
</evidence>
<dbReference type="GO" id="GO:0070981">
    <property type="term" value="P:L-asparagine biosynthetic process"/>
    <property type="evidence" value="ECO:0007669"/>
    <property type="project" value="UniProtKB-UniPathway"/>
</dbReference>
<evidence type="ECO:0000256" key="13">
    <source>
        <dbReference type="PIRSR" id="PIRSR001589-1"/>
    </source>
</evidence>
<dbReference type="InterPro" id="IPR014729">
    <property type="entry name" value="Rossmann-like_a/b/a_fold"/>
</dbReference>
<evidence type="ECO:0000259" key="16">
    <source>
        <dbReference type="PROSITE" id="PS51278"/>
    </source>
</evidence>
<feature type="site" description="Important for beta-aspartyl-AMP intermediate formation" evidence="15">
    <location>
        <position position="362"/>
    </location>
</feature>
<evidence type="ECO:0000256" key="14">
    <source>
        <dbReference type="PIRSR" id="PIRSR001589-2"/>
    </source>
</evidence>
<reference evidence="17 18" key="1">
    <citation type="journal article" date="2018" name="Sci. Rep.">
        <title>Genomic signatures of local adaptation to the degree of environmental predictability in rotifers.</title>
        <authorList>
            <person name="Franch-Gras L."/>
            <person name="Hahn C."/>
            <person name="Garcia-Roger E.M."/>
            <person name="Carmona M.J."/>
            <person name="Serra M."/>
            <person name="Gomez A."/>
        </authorList>
    </citation>
    <scope>NUCLEOTIDE SEQUENCE [LARGE SCALE GENOMIC DNA]</scope>
    <source>
        <strain evidence="17">HYR1</strain>
    </source>
</reference>
<dbReference type="EC" id="6.3.5.4" evidence="2"/>
<dbReference type="GO" id="GO:0004066">
    <property type="term" value="F:asparagine synthase (glutamine-hydrolyzing) activity"/>
    <property type="evidence" value="ECO:0007669"/>
    <property type="project" value="UniProtKB-EC"/>
</dbReference>
<sequence length="565" mass="64927">MCGIWGIFGSDVDCHEQVQCCFKIAHRGPDCFRFENVNHFQNCAFGFHRLAIVDDLNGMQPIRLVSMPHIWMIYNGEIYNYKQLQAKYNFDYLTNCDGESLIHLYNKGGIDFMCKNLYGVFAFILLDTKENKLYCGRDSYGVRPAFKLLTENGTLGICSEAKGLLNLKLVQGAKFKIEFVEPGTFEEYSLHLAANNDRKVRYERKFKFHEITQLPAYDVSVKLMDNVLENIRNALTNSVKMRLMSQRRMGCLLSGGLDSSLITGLMVHEARKAGINYPIQTFSIGMSHESPDILAARRVAKQLNTEHHEIIFTAQDAIESIRDVIKALESFDVTTIRASIGMYLISKYIKENTDTVVIFSGEGSDEVCQGYIYFYKAPNENAAHDESLRICNDLYLFDVCRADRTTAAHGLELRVPFLDHFFSSYYLSISRKDKIPTKDRCEKYLLRKAFDGLDIIPSDILWRPKEAFSDGVASKKKSLFEHLQEHINPLVKDEDLIGAPRKYPLNTPLTKEAYFYREIFAELFPDCDHFTPYMWLPRWCGNVIDPSARTLNHYDSRHDSKQVEA</sequence>
<gene>
    <name evidence="17" type="ORF">BpHYR1_019243</name>
</gene>
<keyword evidence="8 13" id="KW-0061">Asparagine biosynthesis</keyword>
<comment type="pathway">
    <text evidence="1">Amino-acid biosynthesis; L-asparagine biosynthesis; L-asparagine from L-aspartate (L-Gln route): step 1/1.</text>
</comment>